<feature type="compositionally biased region" description="Low complexity" evidence="1">
    <location>
        <begin position="502"/>
        <end position="513"/>
    </location>
</feature>
<protein>
    <submittedName>
        <fullName evidence="2">Uncharacterized protein</fullName>
    </submittedName>
</protein>
<sequence>MEVPDSLYWELVYAPWVEVEIHIGGTAGAGPTVAATPQSSAEVGATDNLRSRAPLRTAAPSHSAAPDRHRSAVGDSAAPSSVTAAAAAACVTHTAAKRRRGASLSSDDGSRAEVAGGITHTGHSPPPAPAPAPAPAHHERRPVDEDASGPAVAGGGASQRHGLPAELAHASTLLCKVVVDAAAAGVGVLLWNGDDALWWGTLSSTSLQAMVRAALPSVQSLAMADVLARLQRAASNGVGTSLDRLRVVAPAADSGAELTTVFALRWEVYSGYTIPAIFAVPCAVVRDLSTSAAAADASVRDGGEPYPGVRLVSKAEARHTLLLAPYQAQSLILAEALVVACEEMGDGAVERLLGRLRGRYAQAYADARAVAVAAGRPASDMPSPSSVCASDGGGGGDAPRGCLERMSVWCREQQATAARQLRTSVRLPPSLLPLQPLIKDAQAFGAGRSVHLLGEAAVGDAAAVVDTGVPRQPPAPPSSSSPTDSRHADTAGAPPAPPAPAPSSATASTAAPPNTRLRAVRRLFQ</sequence>
<dbReference type="EMBL" id="JAECZO010000176">
    <property type="protein sequence ID" value="KAK7198791.1"/>
    <property type="molecule type" value="Genomic_DNA"/>
</dbReference>
<keyword evidence="3" id="KW-1185">Reference proteome</keyword>
<feature type="region of interest" description="Disordered" evidence="1">
    <location>
        <begin position="467"/>
        <end position="525"/>
    </location>
</feature>
<organism evidence="2 3">
    <name type="scientific">Novymonas esmeraldas</name>
    <dbReference type="NCBI Taxonomy" id="1808958"/>
    <lineage>
        <taxon>Eukaryota</taxon>
        <taxon>Discoba</taxon>
        <taxon>Euglenozoa</taxon>
        <taxon>Kinetoplastea</taxon>
        <taxon>Metakinetoplastina</taxon>
        <taxon>Trypanosomatida</taxon>
        <taxon>Trypanosomatidae</taxon>
        <taxon>Novymonas</taxon>
    </lineage>
</organism>
<name>A0AAW0F081_9TRYP</name>
<proteinExistence type="predicted"/>
<evidence type="ECO:0000313" key="3">
    <source>
        <dbReference type="Proteomes" id="UP001430356"/>
    </source>
</evidence>
<reference evidence="2 3" key="1">
    <citation type="journal article" date="2021" name="MBio">
        <title>A New Model Trypanosomatid, Novymonas esmeraldas: Genomic Perception of Its 'Candidatus Pandoraea novymonadis' Endosymbiont.</title>
        <authorList>
            <person name="Zakharova A."/>
            <person name="Saura A."/>
            <person name="Butenko A."/>
            <person name="Podesvova L."/>
            <person name="Warmusova S."/>
            <person name="Kostygov A.Y."/>
            <person name="Nenarokova A."/>
            <person name="Lukes J."/>
            <person name="Opperdoes F.R."/>
            <person name="Yurchenko V."/>
        </authorList>
    </citation>
    <scope>NUCLEOTIDE SEQUENCE [LARGE SCALE GENOMIC DNA]</scope>
    <source>
        <strain evidence="2 3">E262AT.01</strain>
    </source>
</reference>
<feature type="region of interest" description="Disordered" evidence="1">
    <location>
        <begin position="33"/>
        <end position="78"/>
    </location>
</feature>
<dbReference type="Proteomes" id="UP001430356">
    <property type="component" value="Unassembled WGS sequence"/>
</dbReference>
<feature type="compositionally biased region" description="Pro residues" evidence="1">
    <location>
        <begin position="124"/>
        <end position="134"/>
    </location>
</feature>
<accession>A0AAW0F081</accession>
<evidence type="ECO:0000256" key="1">
    <source>
        <dbReference type="SAM" id="MobiDB-lite"/>
    </source>
</evidence>
<dbReference type="AlphaFoldDB" id="A0AAW0F081"/>
<comment type="caution">
    <text evidence="2">The sequence shown here is derived from an EMBL/GenBank/DDBJ whole genome shotgun (WGS) entry which is preliminary data.</text>
</comment>
<evidence type="ECO:0000313" key="2">
    <source>
        <dbReference type="EMBL" id="KAK7198791.1"/>
    </source>
</evidence>
<feature type="region of interest" description="Disordered" evidence="1">
    <location>
        <begin position="96"/>
        <end position="160"/>
    </location>
</feature>
<gene>
    <name evidence="2" type="ORF">NESM_000844600</name>
</gene>